<keyword evidence="1" id="KW-0472">Membrane</keyword>
<dbReference type="EMBL" id="FRAN01000001">
    <property type="protein sequence ID" value="SHK25692.1"/>
    <property type="molecule type" value="Genomic_DNA"/>
</dbReference>
<evidence type="ECO:0000256" key="1">
    <source>
        <dbReference type="SAM" id="Phobius"/>
    </source>
</evidence>
<dbReference type="PATRIC" id="fig|797209.4.peg.3368"/>
<dbReference type="AlphaFoldDB" id="E7QXA3"/>
<dbReference type="OrthoDB" id="380065at2157"/>
<dbReference type="Proteomes" id="UP000003751">
    <property type="component" value="Unassembled WGS sequence"/>
</dbReference>
<keyword evidence="1" id="KW-0812">Transmembrane</keyword>
<dbReference type="EMBL" id="AEMG01000019">
    <property type="protein sequence ID" value="EFW90906.1"/>
    <property type="molecule type" value="Genomic_DNA"/>
</dbReference>
<evidence type="ECO:0000313" key="4">
    <source>
        <dbReference type="Proteomes" id="UP000003751"/>
    </source>
</evidence>
<dbReference type="RefSeq" id="WP_007981890.1">
    <property type="nucleotide sequence ID" value="NZ_AEMG01000019.1"/>
</dbReference>
<keyword evidence="5" id="KW-1185">Reference proteome</keyword>
<sequence length="78" mass="8264">MVLPASEPPASKLAYFANAPLFVFLAVVMALYVAANLLVLHGDGMETLGDAAQQFFIGTVGAYLGICLSNLVWDAAFR</sequence>
<reference evidence="5" key="3">
    <citation type="submission" date="2016-11" db="EMBL/GenBank/DDBJ databases">
        <authorList>
            <person name="Varghese N."/>
            <person name="Submissions S."/>
        </authorList>
    </citation>
    <scope>NUCLEOTIDE SEQUENCE [LARGE SCALE GENOMIC DNA]</scope>
    <source>
        <strain evidence="5">DX253</strain>
    </source>
</reference>
<gene>
    <name evidence="3" type="ORF">SAMN05444342_1122</name>
    <name evidence="2" type="ORF">ZOD2009_17208</name>
</gene>
<keyword evidence="1" id="KW-1133">Transmembrane helix</keyword>
<name>E7QXA3_HALPU</name>
<proteinExistence type="predicted"/>
<evidence type="ECO:0000313" key="5">
    <source>
        <dbReference type="Proteomes" id="UP000184203"/>
    </source>
</evidence>
<evidence type="ECO:0000313" key="3">
    <source>
        <dbReference type="EMBL" id="SHK25692.1"/>
    </source>
</evidence>
<reference evidence="2 4" key="1">
    <citation type="journal article" date="2014" name="ISME J.">
        <title>Trehalose/2-sulfotrehalose biosynthesis and glycine-betaine uptake are widely spread mechanisms for osmoadaptation in the Halobacteriales.</title>
        <authorList>
            <person name="Youssef N.H."/>
            <person name="Savage-Ashlock K.N."/>
            <person name="McCully A.L."/>
            <person name="Luedtke B."/>
            <person name="Shaw E.I."/>
            <person name="Hoff W.D."/>
            <person name="Elshahed M.S."/>
        </authorList>
    </citation>
    <scope>NUCLEOTIDE SEQUENCE [LARGE SCALE GENOMIC DNA]</scope>
    <source>
        <strain evidence="2 4">DX253</strain>
    </source>
</reference>
<dbReference type="Proteomes" id="UP000184203">
    <property type="component" value="Unassembled WGS sequence"/>
</dbReference>
<evidence type="ECO:0000313" key="2">
    <source>
        <dbReference type="EMBL" id="EFW90906.1"/>
    </source>
</evidence>
<feature type="transmembrane region" description="Helical" evidence="1">
    <location>
        <begin position="12"/>
        <end position="35"/>
    </location>
</feature>
<accession>E7QXA3</accession>
<reference evidence="3" key="2">
    <citation type="submission" date="2016-11" db="EMBL/GenBank/DDBJ databases">
        <authorList>
            <person name="Jaros S."/>
            <person name="Januszkiewicz K."/>
            <person name="Wedrychowicz H."/>
        </authorList>
    </citation>
    <scope>NUCLEOTIDE SEQUENCE [LARGE SCALE GENOMIC DNA]</scope>
    <source>
        <strain evidence="3">DX253</strain>
    </source>
</reference>
<protein>
    <submittedName>
        <fullName evidence="2">Uncharacterized protein</fullName>
    </submittedName>
</protein>
<organism evidence="2 4">
    <name type="scientific">Haladaptatus paucihalophilus DX253</name>
    <dbReference type="NCBI Taxonomy" id="797209"/>
    <lineage>
        <taxon>Archaea</taxon>
        <taxon>Methanobacteriati</taxon>
        <taxon>Methanobacteriota</taxon>
        <taxon>Stenosarchaea group</taxon>
        <taxon>Halobacteria</taxon>
        <taxon>Halobacteriales</taxon>
        <taxon>Haladaptataceae</taxon>
        <taxon>Haladaptatus</taxon>
    </lineage>
</organism>
<feature type="transmembrane region" description="Helical" evidence="1">
    <location>
        <begin position="55"/>
        <end position="73"/>
    </location>
</feature>